<reference evidence="4" key="1">
    <citation type="submission" date="2021-10" db="EMBL/GenBank/DDBJ databases">
        <title>De novo Genome Assembly of Clathrus columnatus (Basidiomycota, Fungi) Using Illumina and Nanopore Sequence Data.</title>
        <authorList>
            <person name="Ogiso-Tanaka E."/>
            <person name="Itagaki H."/>
            <person name="Hosoya T."/>
            <person name="Hosaka K."/>
        </authorList>
    </citation>
    <scope>NUCLEOTIDE SEQUENCE</scope>
    <source>
        <strain evidence="4">MO-923</strain>
    </source>
</reference>
<dbReference type="Pfam" id="PF05254">
    <property type="entry name" value="UPF0203"/>
    <property type="match status" value="1"/>
</dbReference>
<gene>
    <name evidence="4" type="ORF">Clacol_002712</name>
</gene>
<proteinExistence type="inferred from homology"/>
<dbReference type="GO" id="GO:0005758">
    <property type="term" value="C:mitochondrial intermembrane space"/>
    <property type="evidence" value="ECO:0007669"/>
    <property type="project" value="TreeGrafter"/>
</dbReference>
<dbReference type="GO" id="GO:0005634">
    <property type="term" value="C:nucleus"/>
    <property type="evidence" value="ECO:0007669"/>
    <property type="project" value="TreeGrafter"/>
</dbReference>
<dbReference type="Proteomes" id="UP001050691">
    <property type="component" value="Unassembled WGS sequence"/>
</dbReference>
<keyword evidence="2" id="KW-1015">Disulfide bond</keyword>
<dbReference type="EMBL" id="BPWL01000003">
    <property type="protein sequence ID" value="GJJ08494.1"/>
    <property type="molecule type" value="Genomic_DNA"/>
</dbReference>
<dbReference type="GO" id="GO:0045332">
    <property type="term" value="P:phospholipid translocation"/>
    <property type="evidence" value="ECO:0007669"/>
    <property type="project" value="TreeGrafter"/>
</dbReference>
<name>A0AAV5A5H0_9AGAM</name>
<dbReference type="InterPro" id="IPR007918">
    <property type="entry name" value="MDM35_apoptosis"/>
</dbReference>
<evidence type="ECO:0000313" key="5">
    <source>
        <dbReference type="Proteomes" id="UP001050691"/>
    </source>
</evidence>
<feature type="region of interest" description="Disordered" evidence="3">
    <location>
        <begin position="221"/>
        <end position="245"/>
    </location>
</feature>
<dbReference type="GO" id="GO:1990050">
    <property type="term" value="F:phosphatidic acid transfer activity"/>
    <property type="evidence" value="ECO:0007669"/>
    <property type="project" value="TreeGrafter"/>
</dbReference>
<evidence type="ECO:0000256" key="1">
    <source>
        <dbReference type="ARBA" id="ARBA00006196"/>
    </source>
</evidence>
<dbReference type="PANTHER" id="PTHR46403:SF1">
    <property type="entry name" value="TP53-REGULATED INHIBITOR OF APOPTOSIS 1"/>
    <property type="match status" value="1"/>
</dbReference>
<keyword evidence="5" id="KW-1185">Reference proteome</keyword>
<organism evidence="4 5">
    <name type="scientific">Clathrus columnatus</name>
    <dbReference type="NCBI Taxonomy" id="1419009"/>
    <lineage>
        <taxon>Eukaryota</taxon>
        <taxon>Fungi</taxon>
        <taxon>Dikarya</taxon>
        <taxon>Basidiomycota</taxon>
        <taxon>Agaricomycotina</taxon>
        <taxon>Agaricomycetes</taxon>
        <taxon>Phallomycetidae</taxon>
        <taxon>Phallales</taxon>
        <taxon>Clathraceae</taxon>
        <taxon>Clathrus</taxon>
    </lineage>
</organism>
<dbReference type="PANTHER" id="PTHR46403">
    <property type="entry name" value="TP53-REGULATED INHIBITOR OF APOPTOSIS 1"/>
    <property type="match status" value="1"/>
</dbReference>
<dbReference type="GO" id="GO:0005829">
    <property type="term" value="C:cytosol"/>
    <property type="evidence" value="ECO:0007669"/>
    <property type="project" value="TreeGrafter"/>
</dbReference>
<accession>A0AAV5A5H0</accession>
<sequence>MTPPIIRHIIDTPANAPITFGRTVDCLESAMAPETVEVLDGLDAVEVKLDVGKEAEGEEKESVVTGIGVFAVEDGRRGLKEVGVMLKVDCSEPSDKVVGANVTVQHCIDSTLREKIVKWKLGVKESVGVPEPWLEISAGGIEMASSLSPECTPLKLKYDACFNAWFEGYLEPITEGLNLDQKKERAAQKAKEYEDKCGHLWESYRTCLQSSLDEKGITELLRQSQKEDPLLDQPPLPPNMTERTN</sequence>
<evidence type="ECO:0000256" key="2">
    <source>
        <dbReference type="ARBA" id="ARBA00023157"/>
    </source>
</evidence>
<evidence type="ECO:0000313" key="4">
    <source>
        <dbReference type="EMBL" id="GJJ08494.1"/>
    </source>
</evidence>
<dbReference type="AlphaFoldDB" id="A0AAV5A5H0"/>
<evidence type="ECO:0000256" key="3">
    <source>
        <dbReference type="SAM" id="MobiDB-lite"/>
    </source>
</evidence>
<comment type="similarity">
    <text evidence="1">Belongs to the TRIAP1/MDM35 family.</text>
</comment>
<protein>
    <submittedName>
        <fullName evidence="4">Uncharacterized protein</fullName>
    </submittedName>
</protein>
<comment type="caution">
    <text evidence="4">The sequence shown here is derived from an EMBL/GenBank/DDBJ whole genome shotgun (WGS) entry which is preliminary data.</text>
</comment>